<dbReference type="Gene3D" id="3.30.450.20">
    <property type="entry name" value="PAS domain"/>
    <property type="match status" value="3"/>
</dbReference>
<dbReference type="InterPro" id="IPR000014">
    <property type="entry name" value="PAS"/>
</dbReference>
<dbReference type="PROSITE" id="PS50110">
    <property type="entry name" value="RESPONSE_REGULATORY"/>
    <property type="match status" value="1"/>
</dbReference>
<dbReference type="InterPro" id="IPR013767">
    <property type="entry name" value="PAS_fold"/>
</dbReference>
<dbReference type="InterPro" id="IPR005467">
    <property type="entry name" value="His_kinase_dom"/>
</dbReference>
<dbReference type="SUPFAM" id="SSF55785">
    <property type="entry name" value="PYP-like sensor domain (PAS domain)"/>
    <property type="match status" value="3"/>
</dbReference>
<dbReference type="Proteomes" id="UP000185744">
    <property type="component" value="Unassembled WGS sequence"/>
</dbReference>
<dbReference type="CDD" id="cd00156">
    <property type="entry name" value="REC"/>
    <property type="match status" value="1"/>
</dbReference>
<dbReference type="Pfam" id="PF13426">
    <property type="entry name" value="PAS_9"/>
    <property type="match status" value="2"/>
</dbReference>
<feature type="domain" description="PAC" evidence="11">
    <location>
        <begin position="365"/>
        <end position="420"/>
    </location>
</feature>
<keyword evidence="13" id="KW-1185">Reference proteome</keyword>
<dbReference type="PANTHER" id="PTHR43304">
    <property type="entry name" value="PHYTOCHROME-LIKE PROTEIN CPH1"/>
    <property type="match status" value="1"/>
</dbReference>
<dbReference type="SMART" id="SM00448">
    <property type="entry name" value="REC"/>
    <property type="match status" value="1"/>
</dbReference>
<dbReference type="SUPFAM" id="SSF52172">
    <property type="entry name" value="CheY-like"/>
    <property type="match status" value="1"/>
</dbReference>
<evidence type="ECO:0000259" key="9">
    <source>
        <dbReference type="PROSITE" id="PS50110"/>
    </source>
</evidence>
<keyword evidence="3 6" id="KW-0597">Phosphoprotein</keyword>
<dbReference type="SMART" id="SM00091">
    <property type="entry name" value="PAS"/>
    <property type="match status" value="3"/>
</dbReference>
<sequence length="748" mass="86594">MLSLVFVFLLPNGLAIPFLFSFVAIGLFNFVSYLKLKNIGCIDVIDTLLVDDDLGFLDLAEDYLEREDGSFVVRTQSSSERALEQIESNSFDCIVSDYYLPELSGLELLKSVRKDLNEDIPFIMFTGKGGEEVAMEALNNGADRYITKEDDLREQFELLSDLIQQTVNRYRVKKRFKLAFEEMNEGLALHEIVYDETGDPVDYEILDVNPRFYEITSIKREDAVGKKATQVYRTDEAPYLDKYLKVAETGEPIQFETYYSPLDKYFKISVFSIRKGEFGTIFEDITEKKKYEKELERTKKEYKELINGMNDTTWVISTDGDFLEVNEAAREKLGYSKEKLLSLGLNAIDAYLDTEKINELIENLQEDEAQVFETVHEAKDGTKIPVEINSSLITYRGEEAILSIARDISKRKQAEKRRKIYASSLDQASLEVYWVKPSGKFAYANQKVRNKLGYTNKELRDMHVRDIDPNYGKKDRKEVWNKLKEKETITFESEHQKKDGQIYPVEITSYYVQIGEQEYEFSFAKDITEMKKAREREDLLHSLLRHDVQNKNQLIIGYLELLEEDLNESNEYLKKAKQACETSKYIIEKVRYLREAKKEETEEINLEPVLKEILEKNRPKTQENSFKLIKNFNIENCEIKAGRLLKELFNNLIENAIKHSNGTKIRINAKEKEEEDNYCLITIEDDGGGIPSEIKQEVFERGYKFGDSGETGLGLYIVKEIAESYDGKVEAKDSELGGARFDVTLQKL</sequence>
<dbReference type="NCBIfam" id="TIGR00229">
    <property type="entry name" value="sensory_box"/>
    <property type="match status" value="2"/>
</dbReference>
<dbReference type="PROSITE" id="PS50113">
    <property type="entry name" value="PAC"/>
    <property type="match status" value="1"/>
</dbReference>
<proteinExistence type="predicted"/>
<dbReference type="GO" id="GO:0004673">
    <property type="term" value="F:protein histidine kinase activity"/>
    <property type="evidence" value="ECO:0007669"/>
    <property type="project" value="UniProtKB-EC"/>
</dbReference>
<organism evidence="12 13">
    <name type="scientific">Methanohalarchaeum thermophilum</name>
    <dbReference type="NCBI Taxonomy" id="1903181"/>
    <lineage>
        <taxon>Archaea</taxon>
        <taxon>Methanobacteriati</taxon>
        <taxon>Methanobacteriota</taxon>
        <taxon>Methanonatronarchaeia</taxon>
        <taxon>Methanonatronarchaeales</taxon>
        <taxon>Methanonatronarchaeaceae</taxon>
        <taxon>Candidatus Methanohalarchaeum</taxon>
    </lineage>
</organism>
<dbReference type="EMBL" id="MSDW01000001">
    <property type="protein sequence ID" value="OKY78697.1"/>
    <property type="molecule type" value="Genomic_DNA"/>
</dbReference>
<feature type="modified residue" description="4-aspartylphosphate" evidence="6">
    <location>
        <position position="97"/>
    </location>
</feature>
<reference evidence="12" key="1">
    <citation type="submission" date="2016-12" db="EMBL/GenBank/DDBJ databases">
        <title>Discovery of methanogenic haloarchaea.</title>
        <authorList>
            <person name="Sorokin D.Y."/>
            <person name="Makarova K.S."/>
            <person name="Abbas B."/>
            <person name="Ferrer M."/>
            <person name="Golyshin P.N."/>
        </authorList>
    </citation>
    <scope>NUCLEOTIDE SEQUENCE [LARGE SCALE GENOMIC DNA]</scope>
    <source>
        <strain evidence="12">HMET1</strain>
    </source>
</reference>
<dbReference type="PANTHER" id="PTHR43304:SF1">
    <property type="entry name" value="PAC DOMAIN-CONTAINING PROTEIN"/>
    <property type="match status" value="1"/>
</dbReference>
<dbReference type="GO" id="GO:0000160">
    <property type="term" value="P:phosphorelay signal transduction system"/>
    <property type="evidence" value="ECO:0007669"/>
    <property type="project" value="InterPro"/>
</dbReference>
<feature type="domain" description="PAS" evidence="10">
    <location>
        <begin position="417"/>
        <end position="459"/>
    </location>
</feature>
<evidence type="ECO:0000259" key="10">
    <source>
        <dbReference type="PROSITE" id="PS50112"/>
    </source>
</evidence>
<evidence type="ECO:0000313" key="12">
    <source>
        <dbReference type="EMBL" id="OKY78697.1"/>
    </source>
</evidence>
<dbReference type="SMART" id="SM00086">
    <property type="entry name" value="PAC"/>
    <property type="match status" value="2"/>
</dbReference>
<evidence type="ECO:0000256" key="1">
    <source>
        <dbReference type="ARBA" id="ARBA00000085"/>
    </source>
</evidence>
<evidence type="ECO:0000256" key="4">
    <source>
        <dbReference type="ARBA" id="ARBA00022679"/>
    </source>
</evidence>
<dbReference type="Pfam" id="PF00072">
    <property type="entry name" value="Response_reg"/>
    <property type="match status" value="1"/>
</dbReference>
<dbReference type="Pfam" id="PF00989">
    <property type="entry name" value="PAS"/>
    <property type="match status" value="1"/>
</dbReference>
<dbReference type="CDD" id="cd00075">
    <property type="entry name" value="HATPase"/>
    <property type="match status" value="1"/>
</dbReference>
<feature type="domain" description="Histidine kinase" evidence="8">
    <location>
        <begin position="543"/>
        <end position="748"/>
    </location>
</feature>
<evidence type="ECO:0000256" key="3">
    <source>
        <dbReference type="ARBA" id="ARBA00022553"/>
    </source>
</evidence>
<dbReference type="InterPro" id="IPR011006">
    <property type="entry name" value="CheY-like_superfamily"/>
</dbReference>
<dbReference type="InterPro" id="IPR001610">
    <property type="entry name" value="PAC"/>
</dbReference>
<evidence type="ECO:0000259" key="8">
    <source>
        <dbReference type="PROSITE" id="PS50109"/>
    </source>
</evidence>
<dbReference type="InterPro" id="IPR001789">
    <property type="entry name" value="Sig_transdc_resp-reg_receiver"/>
</dbReference>
<dbReference type="InterPro" id="IPR035965">
    <property type="entry name" value="PAS-like_dom_sf"/>
</dbReference>
<comment type="catalytic activity">
    <reaction evidence="1">
        <text>ATP + protein L-histidine = ADP + protein N-phospho-L-histidine.</text>
        <dbReference type="EC" id="2.7.13.3"/>
    </reaction>
</comment>
<dbReference type="PRINTS" id="PR00344">
    <property type="entry name" value="BCTRLSENSOR"/>
</dbReference>
<feature type="domain" description="Response regulatory" evidence="9">
    <location>
        <begin position="46"/>
        <end position="163"/>
    </location>
</feature>
<evidence type="ECO:0000313" key="13">
    <source>
        <dbReference type="Proteomes" id="UP000185744"/>
    </source>
</evidence>
<dbReference type="SUPFAM" id="SSF55874">
    <property type="entry name" value="ATPase domain of HSP90 chaperone/DNA topoisomerase II/histidine kinase"/>
    <property type="match status" value="1"/>
</dbReference>
<evidence type="ECO:0000256" key="6">
    <source>
        <dbReference type="PROSITE-ProRule" id="PRU00169"/>
    </source>
</evidence>
<protein>
    <recommendedName>
        <fullName evidence="2">histidine kinase</fullName>
        <ecNumber evidence="2">2.7.13.3</ecNumber>
    </recommendedName>
</protein>
<accession>A0A1Q6DWH3</accession>
<dbReference type="InterPro" id="IPR003594">
    <property type="entry name" value="HATPase_dom"/>
</dbReference>
<evidence type="ECO:0000259" key="11">
    <source>
        <dbReference type="PROSITE" id="PS50113"/>
    </source>
</evidence>
<feature type="domain" description="PAS" evidence="10">
    <location>
        <begin position="298"/>
        <end position="366"/>
    </location>
</feature>
<dbReference type="Gene3D" id="3.40.50.2300">
    <property type="match status" value="1"/>
</dbReference>
<dbReference type="AlphaFoldDB" id="A0A1Q6DWH3"/>
<evidence type="ECO:0000256" key="7">
    <source>
        <dbReference type="SAM" id="Coils"/>
    </source>
</evidence>
<dbReference type="InterPro" id="IPR036890">
    <property type="entry name" value="HATPase_C_sf"/>
</dbReference>
<dbReference type="Gene3D" id="3.30.565.10">
    <property type="entry name" value="Histidine kinase-like ATPase, C-terminal domain"/>
    <property type="match status" value="1"/>
</dbReference>
<dbReference type="InterPro" id="IPR004358">
    <property type="entry name" value="Sig_transdc_His_kin-like_C"/>
</dbReference>
<evidence type="ECO:0000256" key="5">
    <source>
        <dbReference type="ARBA" id="ARBA00022777"/>
    </source>
</evidence>
<dbReference type="CDD" id="cd00130">
    <property type="entry name" value="PAS"/>
    <property type="match status" value="2"/>
</dbReference>
<dbReference type="Pfam" id="PF02518">
    <property type="entry name" value="HATPase_c"/>
    <property type="match status" value="1"/>
</dbReference>
<gene>
    <name evidence="12" type="ORF">BTN85_1194</name>
</gene>
<dbReference type="STRING" id="1903181.BTN85_1194"/>
<name>A0A1Q6DWH3_METT1</name>
<dbReference type="InterPro" id="IPR052162">
    <property type="entry name" value="Sensor_kinase/Photoreceptor"/>
</dbReference>
<keyword evidence="4" id="KW-0808">Transferase</keyword>
<evidence type="ECO:0000256" key="2">
    <source>
        <dbReference type="ARBA" id="ARBA00012438"/>
    </source>
</evidence>
<keyword evidence="7" id="KW-0175">Coiled coil</keyword>
<keyword evidence="5 12" id="KW-0418">Kinase</keyword>
<dbReference type="PROSITE" id="PS50109">
    <property type="entry name" value="HIS_KIN"/>
    <property type="match status" value="1"/>
</dbReference>
<dbReference type="PROSITE" id="PS50112">
    <property type="entry name" value="PAS"/>
    <property type="match status" value="2"/>
</dbReference>
<comment type="caution">
    <text evidence="12">The sequence shown here is derived from an EMBL/GenBank/DDBJ whole genome shotgun (WGS) entry which is preliminary data.</text>
</comment>
<feature type="coiled-coil region" evidence="7">
    <location>
        <begin position="281"/>
        <end position="312"/>
    </location>
</feature>
<dbReference type="EC" id="2.7.13.3" evidence="2"/>
<dbReference type="InterPro" id="IPR000700">
    <property type="entry name" value="PAS-assoc_C"/>
</dbReference>
<dbReference type="SMART" id="SM00387">
    <property type="entry name" value="HATPase_c"/>
    <property type="match status" value="1"/>
</dbReference>
<dbReference type="InParanoid" id="A0A1Q6DWH3"/>